<reference evidence="9 10" key="1">
    <citation type="submission" date="2023-03" db="EMBL/GenBank/DDBJ databases">
        <title>Draft genome sequence of the bacteria which degrade cell wall of Tricholomamatutake.</title>
        <authorList>
            <person name="Konishi Y."/>
            <person name="Fukuta Y."/>
            <person name="Shirasaka N."/>
        </authorList>
    </citation>
    <scope>NUCLEOTIDE SEQUENCE [LARGE SCALE GENOMIC DNA]</scope>
    <source>
        <strain evidence="10">mu1</strain>
    </source>
</reference>
<feature type="transmembrane region" description="Helical" evidence="7">
    <location>
        <begin position="157"/>
        <end position="180"/>
    </location>
</feature>
<dbReference type="InterPro" id="IPR020846">
    <property type="entry name" value="MFS_dom"/>
</dbReference>
<keyword evidence="4 7" id="KW-0812">Transmembrane</keyword>
<evidence type="ECO:0000256" key="7">
    <source>
        <dbReference type="SAM" id="Phobius"/>
    </source>
</evidence>
<feature type="domain" description="Major facilitator superfamily (MFS) profile" evidence="8">
    <location>
        <begin position="5"/>
        <end position="381"/>
    </location>
</feature>
<keyword evidence="5 7" id="KW-1133">Transmembrane helix</keyword>
<keyword evidence="3" id="KW-1003">Cell membrane</keyword>
<dbReference type="Pfam" id="PF07690">
    <property type="entry name" value="MFS_1"/>
    <property type="match status" value="1"/>
</dbReference>
<dbReference type="PROSITE" id="PS50850">
    <property type="entry name" value="MFS"/>
    <property type="match status" value="1"/>
</dbReference>
<dbReference type="InterPro" id="IPR036259">
    <property type="entry name" value="MFS_trans_sf"/>
</dbReference>
<feature type="transmembrane region" description="Helical" evidence="7">
    <location>
        <begin position="100"/>
        <end position="117"/>
    </location>
</feature>
<evidence type="ECO:0000256" key="5">
    <source>
        <dbReference type="ARBA" id="ARBA00022989"/>
    </source>
</evidence>
<evidence type="ECO:0000256" key="1">
    <source>
        <dbReference type="ARBA" id="ARBA00004651"/>
    </source>
</evidence>
<feature type="transmembrane region" description="Helical" evidence="7">
    <location>
        <begin position="201"/>
        <end position="226"/>
    </location>
</feature>
<feature type="transmembrane region" description="Helical" evidence="7">
    <location>
        <begin position="129"/>
        <end position="151"/>
    </location>
</feature>
<dbReference type="SUPFAM" id="SSF103473">
    <property type="entry name" value="MFS general substrate transporter"/>
    <property type="match status" value="1"/>
</dbReference>
<protein>
    <submittedName>
        <fullName evidence="9">MFS transporter</fullName>
    </submittedName>
</protein>
<evidence type="ECO:0000256" key="6">
    <source>
        <dbReference type="ARBA" id="ARBA00023136"/>
    </source>
</evidence>
<evidence type="ECO:0000256" key="2">
    <source>
        <dbReference type="ARBA" id="ARBA00022448"/>
    </source>
</evidence>
<name>A0ABQ6G7R7_9BACL</name>
<comment type="subcellular location">
    <subcellularLocation>
        <location evidence="1">Cell membrane</location>
        <topology evidence="1">Multi-pass membrane protein</topology>
    </subcellularLocation>
</comment>
<gene>
    <name evidence="9" type="ORF">MU1_08540</name>
</gene>
<dbReference type="InterPro" id="IPR050189">
    <property type="entry name" value="MFS_Efflux_Transporters"/>
</dbReference>
<evidence type="ECO:0000259" key="8">
    <source>
        <dbReference type="PROSITE" id="PS50850"/>
    </source>
</evidence>
<sequence length="388" mass="41004">MKSVLIYVLMVAVFFTATSELVIAGVLNVLAEQMNISESVAGQLITVYSLAFAIGTPIIISTTTRIPRKNLLLLAIALFIVGNFLTIASSSLVVVMGARILLGVSSGVFLVAAFSAATKMVPVEKIGSAIGTIILGFSSAMIFGVPIGVALTNMYSWQTIFLFLGLGGIVILIGLALLLPNLEGDAPVPFKRQFEVLANPVIFYALLLVLFREAGNSVMFTYIASFLGNILSRSASEIGWMMLLFGVAGAIGSRIGGSAVDKWGSAKLIIVGVMVHVIALLLLPLAIHSFPVAITLLSLWIMSMFVLGPATQTYFIERAPQSANLIISLNVSVTQMGIAIGASIGGLVVNWNDTVLYNPLAAGLVLILAFASAVLSIRKSKQKMIPNL</sequence>
<feature type="transmembrane region" description="Helical" evidence="7">
    <location>
        <begin position="72"/>
        <end position="94"/>
    </location>
</feature>
<dbReference type="InterPro" id="IPR011701">
    <property type="entry name" value="MFS"/>
</dbReference>
<feature type="transmembrane region" description="Helical" evidence="7">
    <location>
        <begin position="238"/>
        <end position="256"/>
    </location>
</feature>
<feature type="transmembrane region" description="Helical" evidence="7">
    <location>
        <begin position="355"/>
        <end position="377"/>
    </location>
</feature>
<dbReference type="Gene3D" id="1.20.1250.20">
    <property type="entry name" value="MFS general substrate transporter like domains"/>
    <property type="match status" value="2"/>
</dbReference>
<accession>A0ABQ6G7R7</accession>
<feature type="transmembrane region" description="Helical" evidence="7">
    <location>
        <begin position="40"/>
        <end position="60"/>
    </location>
</feature>
<evidence type="ECO:0000256" key="4">
    <source>
        <dbReference type="ARBA" id="ARBA00022692"/>
    </source>
</evidence>
<dbReference type="CDD" id="cd17324">
    <property type="entry name" value="MFS_NepI_like"/>
    <property type="match status" value="1"/>
</dbReference>
<dbReference type="PANTHER" id="PTHR43124:SF10">
    <property type="entry name" value="PURINE EFFLUX PUMP PBUE"/>
    <property type="match status" value="1"/>
</dbReference>
<dbReference type="PANTHER" id="PTHR43124">
    <property type="entry name" value="PURINE EFFLUX PUMP PBUE"/>
    <property type="match status" value="1"/>
</dbReference>
<proteinExistence type="predicted"/>
<dbReference type="EMBL" id="BSSQ01000003">
    <property type="protein sequence ID" value="GLX66510.1"/>
    <property type="molecule type" value="Genomic_DNA"/>
</dbReference>
<feature type="transmembrane region" description="Helical" evidence="7">
    <location>
        <begin position="293"/>
        <end position="315"/>
    </location>
</feature>
<feature type="transmembrane region" description="Helical" evidence="7">
    <location>
        <begin position="327"/>
        <end position="349"/>
    </location>
</feature>
<keyword evidence="6 7" id="KW-0472">Membrane</keyword>
<evidence type="ECO:0000256" key="3">
    <source>
        <dbReference type="ARBA" id="ARBA00022475"/>
    </source>
</evidence>
<dbReference type="RefSeq" id="WP_284237206.1">
    <property type="nucleotide sequence ID" value="NZ_BSSQ01000003.1"/>
</dbReference>
<dbReference type="Proteomes" id="UP001157114">
    <property type="component" value="Unassembled WGS sequence"/>
</dbReference>
<organism evidence="9 10">
    <name type="scientific">Paenibacillus glycanilyticus</name>
    <dbReference type="NCBI Taxonomy" id="126569"/>
    <lineage>
        <taxon>Bacteria</taxon>
        <taxon>Bacillati</taxon>
        <taxon>Bacillota</taxon>
        <taxon>Bacilli</taxon>
        <taxon>Bacillales</taxon>
        <taxon>Paenibacillaceae</taxon>
        <taxon>Paenibacillus</taxon>
    </lineage>
</organism>
<evidence type="ECO:0000313" key="9">
    <source>
        <dbReference type="EMBL" id="GLX66510.1"/>
    </source>
</evidence>
<keyword evidence="2" id="KW-0813">Transport</keyword>
<feature type="transmembrane region" description="Helical" evidence="7">
    <location>
        <begin position="268"/>
        <end position="287"/>
    </location>
</feature>
<keyword evidence="10" id="KW-1185">Reference proteome</keyword>
<comment type="caution">
    <text evidence="9">The sequence shown here is derived from an EMBL/GenBank/DDBJ whole genome shotgun (WGS) entry which is preliminary data.</text>
</comment>
<evidence type="ECO:0000313" key="10">
    <source>
        <dbReference type="Proteomes" id="UP001157114"/>
    </source>
</evidence>